<dbReference type="HOGENOM" id="CLU_135650_0_3_9"/>
<dbReference type="SMART" id="SM00465">
    <property type="entry name" value="GIYc"/>
    <property type="match status" value="1"/>
</dbReference>
<dbReference type="PATRIC" id="fig|883114.3.peg.832"/>
<dbReference type="PANTHER" id="PTHR34477:SF1">
    <property type="entry name" value="UPF0213 PROTEIN YHBQ"/>
    <property type="match status" value="1"/>
</dbReference>
<dbReference type="PANTHER" id="PTHR34477">
    <property type="entry name" value="UPF0213 PROTEIN YHBQ"/>
    <property type="match status" value="1"/>
</dbReference>
<dbReference type="CDD" id="cd10456">
    <property type="entry name" value="GIY-YIG_UPF0213"/>
    <property type="match status" value="1"/>
</dbReference>
<dbReference type="Proteomes" id="UP000004191">
    <property type="component" value="Unassembled WGS sequence"/>
</dbReference>
<dbReference type="AlphaFoldDB" id="H3NND1"/>
<dbReference type="eggNOG" id="COG2827">
    <property type="taxonomic scope" value="Bacteria"/>
</dbReference>
<dbReference type="OrthoDB" id="9807770at2"/>
<keyword evidence="4" id="KW-1185">Reference proteome</keyword>
<dbReference type="SUPFAM" id="SSF82771">
    <property type="entry name" value="GIY-YIG endonuclease"/>
    <property type="match status" value="1"/>
</dbReference>
<dbReference type="EMBL" id="AGEI01000021">
    <property type="protein sequence ID" value="EHR33906.1"/>
    <property type="molecule type" value="Genomic_DNA"/>
</dbReference>
<dbReference type="InterPro" id="IPR000305">
    <property type="entry name" value="GIY-YIG_endonuc"/>
</dbReference>
<evidence type="ECO:0000256" key="1">
    <source>
        <dbReference type="ARBA" id="ARBA00007435"/>
    </source>
</evidence>
<reference evidence="3 4" key="1">
    <citation type="submission" date="2012-01" db="EMBL/GenBank/DDBJ databases">
        <title>The Genome Sequence of Helcococcus kunzii ATCC 51366.</title>
        <authorList>
            <consortium name="The Broad Institute Genome Sequencing Platform"/>
            <person name="Earl A."/>
            <person name="Ward D."/>
            <person name="Feldgarden M."/>
            <person name="Gevers D."/>
            <person name="Huys G."/>
            <person name="Young S.K."/>
            <person name="Zeng Q."/>
            <person name="Gargeya S."/>
            <person name="Fitzgerald M."/>
            <person name="Haas B."/>
            <person name="Abouelleil A."/>
            <person name="Alvarado L."/>
            <person name="Arachchi H.M."/>
            <person name="Berlin A."/>
            <person name="Chapman S.B."/>
            <person name="Gearin G."/>
            <person name="Goldberg J."/>
            <person name="Griggs A."/>
            <person name="Gujja S."/>
            <person name="Hansen M."/>
            <person name="Heiman D."/>
            <person name="Howarth C."/>
            <person name="Larimer J."/>
            <person name="Lui A."/>
            <person name="MacDonald P.J.P."/>
            <person name="McCowen C."/>
            <person name="Montmayeur A."/>
            <person name="Murphy C."/>
            <person name="Neiman D."/>
            <person name="Pearson M."/>
            <person name="Priest M."/>
            <person name="Roberts A."/>
            <person name="Saif S."/>
            <person name="Shea T."/>
            <person name="Sisk P."/>
            <person name="Stolte C."/>
            <person name="Sykes S."/>
            <person name="Wortman J."/>
            <person name="Nusbaum C."/>
            <person name="Birren B."/>
        </authorList>
    </citation>
    <scope>NUCLEOTIDE SEQUENCE [LARGE SCALE GENOMIC DNA]</scope>
    <source>
        <strain evidence="3 4">ATCC 51366</strain>
    </source>
</reference>
<gene>
    <name evidence="3" type="ORF">HMPREF9709_00842</name>
</gene>
<feature type="domain" description="GIY-YIG" evidence="2">
    <location>
        <begin position="1"/>
        <end position="76"/>
    </location>
</feature>
<dbReference type="GeneID" id="96998838"/>
<name>H3NND1_9FIRM</name>
<comment type="similarity">
    <text evidence="1">Belongs to the UPF0213 family.</text>
</comment>
<dbReference type="InterPro" id="IPR035901">
    <property type="entry name" value="GIY-YIG_endonuc_sf"/>
</dbReference>
<proteinExistence type="inferred from homology"/>
<accession>H3NND1</accession>
<evidence type="ECO:0000259" key="2">
    <source>
        <dbReference type="PROSITE" id="PS50164"/>
    </source>
</evidence>
<evidence type="ECO:0000313" key="3">
    <source>
        <dbReference type="EMBL" id="EHR33906.1"/>
    </source>
</evidence>
<dbReference type="InterPro" id="IPR050190">
    <property type="entry name" value="UPF0213_domain"/>
</dbReference>
<dbReference type="Gene3D" id="3.40.1440.10">
    <property type="entry name" value="GIY-YIG endonuclease"/>
    <property type="match status" value="1"/>
</dbReference>
<protein>
    <recommendedName>
        <fullName evidence="2">GIY-YIG domain-containing protein</fullName>
    </recommendedName>
</protein>
<dbReference type="Pfam" id="PF01541">
    <property type="entry name" value="GIY-YIG"/>
    <property type="match status" value="1"/>
</dbReference>
<organism evidence="3 4">
    <name type="scientific">Helcococcus kunzii ATCC 51366</name>
    <dbReference type="NCBI Taxonomy" id="883114"/>
    <lineage>
        <taxon>Bacteria</taxon>
        <taxon>Bacillati</taxon>
        <taxon>Bacillota</taxon>
        <taxon>Tissierellia</taxon>
        <taxon>Tissierellales</taxon>
        <taxon>Peptoniphilaceae</taxon>
        <taxon>Helcococcus</taxon>
    </lineage>
</organism>
<dbReference type="STRING" id="883114.HMPREF9709_00842"/>
<evidence type="ECO:0000313" key="4">
    <source>
        <dbReference type="Proteomes" id="UP000004191"/>
    </source>
</evidence>
<sequence>MKAYVYILRCADDTYYTGYTVDLEKRLKMHNENKASKYTRGRTPVKYVFTHECKDKSQALKLECKIKKFTKTKKEKLIQGKISLD</sequence>
<dbReference type="RefSeq" id="WP_005398238.1">
    <property type="nucleotide sequence ID" value="NZ_JH601088.1"/>
</dbReference>
<dbReference type="PROSITE" id="PS50164">
    <property type="entry name" value="GIY_YIG"/>
    <property type="match status" value="1"/>
</dbReference>
<comment type="caution">
    <text evidence="3">The sequence shown here is derived from an EMBL/GenBank/DDBJ whole genome shotgun (WGS) entry which is preliminary data.</text>
</comment>